<dbReference type="InterPro" id="IPR011701">
    <property type="entry name" value="MFS"/>
</dbReference>
<accession>A0A8S3SPQ0</accession>
<keyword evidence="2 5" id="KW-0812">Transmembrane</keyword>
<gene>
    <name evidence="6" type="ORF">MEDL_36039</name>
</gene>
<dbReference type="Gene3D" id="1.20.1250.20">
    <property type="entry name" value="MFS general substrate transporter like domains"/>
    <property type="match status" value="1"/>
</dbReference>
<evidence type="ECO:0000256" key="3">
    <source>
        <dbReference type="ARBA" id="ARBA00022989"/>
    </source>
</evidence>
<evidence type="ECO:0000313" key="7">
    <source>
        <dbReference type="Proteomes" id="UP000683360"/>
    </source>
</evidence>
<feature type="transmembrane region" description="Helical" evidence="5">
    <location>
        <begin position="68"/>
        <end position="88"/>
    </location>
</feature>
<dbReference type="GO" id="GO:0016020">
    <property type="term" value="C:membrane"/>
    <property type="evidence" value="ECO:0007669"/>
    <property type="project" value="UniProtKB-SubCell"/>
</dbReference>
<feature type="transmembrane region" description="Helical" evidence="5">
    <location>
        <begin position="290"/>
        <end position="309"/>
    </location>
</feature>
<proteinExistence type="predicted"/>
<dbReference type="GO" id="GO:0022857">
    <property type="term" value="F:transmembrane transporter activity"/>
    <property type="evidence" value="ECO:0007669"/>
    <property type="project" value="InterPro"/>
</dbReference>
<dbReference type="EMBL" id="CAJPWZ010001767">
    <property type="protein sequence ID" value="CAG2222787.1"/>
    <property type="molecule type" value="Genomic_DNA"/>
</dbReference>
<feature type="transmembrane region" description="Helical" evidence="5">
    <location>
        <begin position="354"/>
        <end position="377"/>
    </location>
</feature>
<keyword evidence="7" id="KW-1185">Reference proteome</keyword>
<evidence type="ECO:0000256" key="5">
    <source>
        <dbReference type="SAM" id="Phobius"/>
    </source>
</evidence>
<reference evidence="6" key="1">
    <citation type="submission" date="2021-03" db="EMBL/GenBank/DDBJ databases">
        <authorList>
            <person name="Bekaert M."/>
        </authorList>
    </citation>
    <scope>NUCLEOTIDE SEQUENCE</scope>
</reference>
<dbReference type="InterPro" id="IPR049680">
    <property type="entry name" value="FLVCR1-2_SLC49-like"/>
</dbReference>
<feature type="transmembrane region" description="Helical" evidence="5">
    <location>
        <begin position="125"/>
        <end position="152"/>
    </location>
</feature>
<evidence type="ECO:0000313" key="6">
    <source>
        <dbReference type="EMBL" id="CAG2222787.1"/>
    </source>
</evidence>
<feature type="transmembrane region" description="Helical" evidence="5">
    <location>
        <begin position="259"/>
        <end position="278"/>
    </location>
</feature>
<evidence type="ECO:0000256" key="2">
    <source>
        <dbReference type="ARBA" id="ARBA00022692"/>
    </source>
</evidence>
<feature type="transmembrane region" description="Helical" evidence="5">
    <location>
        <begin position="164"/>
        <end position="192"/>
    </location>
</feature>
<dbReference type="PANTHER" id="PTHR10924">
    <property type="entry name" value="MAJOR FACILITATOR SUPERFAMILY PROTEIN-RELATED"/>
    <property type="match status" value="1"/>
</dbReference>
<evidence type="ECO:0000256" key="1">
    <source>
        <dbReference type="ARBA" id="ARBA00004141"/>
    </source>
</evidence>
<comment type="subcellular location">
    <subcellularLocation>
        <location evidence="1">Membrane</location>
        <topology evidence="1">Multi-pass membrane protein</topology>
    </subcellularLocation>
</comment>
<organism evidence="6 7">
    <name type="scientific">Mytilus edulis</name>
    <name type="common">Blue mussel</name>
    <dbReference type="NCBI Taxonomy" id="6550"/>
    <lineage>
        <taxon>Eukaryota</taxon>
        <taxon>Metazoa</taxon>
        <taxon>Spiralia</taxon>
        <taxon>Lophotrochozoa</taxon>
        <taxon>Mollusca</taxon>
        <taxon>Bivalvia</taxon>
        <taxon>Autobranchia</taxon>
        <taxon>Pteriomorphia</taxon>
        <taxon>Mytilida</taxon>
        <taxon>Mytiloidea</taxon>
        <taxon>Mytilidae</taxon>
        <taxon>Mytilinae</taxon>
        <taxon>Mytilus</taxon>
    </lineage>
</organism>
<dbReference type="InterPro" id="IPR036259">
    <property type="entry name" value="MFS_trans_sf"/>
</dbReference>
<dbReference type="PANTHER" id="PTHR10924:SF27">
    <property type="entry name" value="SOLUTE CARRIER FAMILY 49 MEMBER 4"/>
    <property type="match status" value="1"/>
</dbReference>
<name>A0A8S3SPQ0_MYTED</name>
<dbReference type="Pfam" id="PF07690">
    <property type="entry name" value="MFS_1"/>
    <property type="match status" value="1"/>
</dbReference>
<protein>
    <submittedName>
        <fullName evidence="6">DIRC2</fullName>
    </submittedName>
</protein>
<feature type="transmembrane region" description="Helical" evidence="5">
    <location>
        <begin position="383"/>
        <end position="402"/>
    </location>
</feature>
<dbReference type="SUPFAM" id="SSF103473">
    <property type="entry name" value="MFS general substrate transporter"/>
    <property type="match status" value="1"/>
</dbReference>
<dbReference type="AlphaFoldDB" id="A0A8S3SPQ0"/>
<keyword evidence="4 5" id="KW-0472">Membrane</keyword>
<keyword evidence="3 5" id="KW-1133">Transmembrane helix</keyword>
<dbReference type="OrthoDB" id="422206at2759"/>
<dbReference type="Proteomes" id="UP000683360">
    <property type="component" value="Unassembled WGS sequence"/>
</dbReference>
<sequence length="455" mass="50189">MAEDTKKIRRNLLNKRKPPKIIIYTRRWWILLIFSFNCITQTLIWNTWGPIAQSAKAVFLWNDATVGMIANCSNISTLFTVFLASYFMDYKGLRISAVLCSGLIFAASGLRCITSDPEYATGLMYASAIINGVAGTTFFSGPPLLASLWFPLKQRTTATAISSLCIYAGLAGGFLIECIAAAVGFFAILLYFPDKPPTPPSNSANEKRIEYKKAVCQIIRHGPLWLISIAFALPIGVYAAWGAILDVILHPVGVSQEEAGWIGFYATVGGCIAGVVIARFSDLFLRHMKLFLLCLYMCGGASFVWFTLVCDNIVPYSTAQLYISSIAGGIFLNGTIPLFYELSCETSYPIAEGITGAFSTMLDSIFGVLFLFVLQIPNIGTTWMNWCLVGSIGAGILVLLIFRESYRRTDLDITIVVKPSDCVDKIDENFNEQEKVDADFIHKRNICAENVEHAE</sequence>
<comment type="caution">
    <text evidence="6">The sequence shown here is derived from an EMBL/GenBank/DDBJ whole genome shotgun (WGS) entry which is preliminary data.</text>
</comment>
<feature type="transmembrane region" description="Helical" evidence="5">
    <location>
        <begin position="321"/>
        <end position="342"/>
    </location>
</feature>
<feature type="transmembrane region" description="Helical" evidence="5">
    <location>
        <begin position="28"/>
        <end position="48"/>
    </location>
</feature>
<evidence type="ECO:0000256" key="4">
    <source>
        <dbReference type="ARBA" id="ARBA00023136"/>
    </source>
</evidence>